<evidence type="ECO:0000256" key="1">
    <source>
        <dbReference type="SAM" id="MobiDB-lite"/>
    </source>
</evidence>
<dbReference type="EMBL" id="KB100899">
    <property type="protein sequence ID" value="ELK36989.1"/>
    <property type="molecule type" value="Genomic_DNA"/>
</dbReference>
<sequence>MNTCHVPQQSAIPSLSTTLDTPQQPNTPQTAQPPTQSQPWPVSVSLAGFFSSARTSPPSVSMRKPINLQLQPSLQPSLQNLNAMQAGGPRPAVPPQQQQFEA</sequence>
<reference evidence="3" key="1">
    <citation type="journal article" date="2013" name="Science">
        <title>Comparative analysis of bat genomes provides insight into the evolution of flight and immunity.</title>
        <authorList>
            <person name="Zhang G."/>
            <person name="Cowled C."/>
            <person name="Shi Z."/>
            <person name="Huang Z."/>
            <person name="Bishop-Lilly K.A."/>
            <person name="Fang X."/>
            <person name="Wynne J.W."/>
            <person name="Xiong Z."/>
            <person name="Baker M.L."/>
            <person name="Zhao W."/>
            <person name="Tachedjian M."/>
            <person name="Zhu Y."/>
            <person name="Zhou P."/>
            <person name="Jiang X."/>
            <person name="Ng J."/>
            <person name="Yang L."/>
            <person name="Wu L."/>
            <person name="Xiao J."/>
            <person name="Feng Y."/>
            <person name="Chen Y."/>
            <person name="Sun X."/>
            <person name="Zhang Y."/>
            <person name="Marsh G.A."/>
            <person name="Crameri G."/>
            <person name="Broder C.C."/>
            <person name="Frey K.G."/>
            <person name="Wang L.F."/>
            <person name="Wang J."/>
        </authorList>
    </citation>
    <scope>NUCLEOTIDE SEQUENCE [LARGE SCALE GENOMIC DNA]</scope>
</reference>
<dbReference type="Proteomes" id="UP000010556">
    <property type="component" value="Unassembled WGS sequence"/>
</dbReference>
<evidence type="ECO:0000313" key="2">
    <source>
        <dbReference type="EMBL" id="ELK36989.1"/>
    </source>
</evidence>
<gene>
    <name evidence="2" type="ORF">MDA_GLEAN10001072</name>
</gene>
<feature type="compositionally biased region" description="Low complexity" evidence="1">
    <location>
        <begin position="17"/>
        <end position="39"/>
    </location>
</feature>
<organism evidence="2 3">
    <name type="scientific">Myotis davidii</name>
    <name type="common">David's myotis</name>
    <dbReference type="NCBI Taxonomy" id="225400"/>
    <lineage>
        <taxon>Eukaryota</taxon>
        <taxon>Metazoa</taxon>
        <taxon>Chordata</taxon>
        <taxon>Craniata</taxon>
        <taxon>Vertebrata</taxon>
        <taxon>Euteleostomi</taxon>
        <taxon>Mammalia</taxon>
        <taxon>Eutheria</taxon>
        <taxon>Laurasiatheria</taxon>
        <taxon>Chiroptera</taxon>
        <taxon>Yangochiroptera</taxon>
        <taxon>Vespertilionidae</taxon>
        <taxon>Myotis</taxon>
    </lineage>
</organism>
<name>L5MEH4_MYODS</name>
<dbReference type="AlphaFoldDB" id="L5MEH4"/>
<feature type="region of interest" description="Disordered" evidence="1">
    <location>
        <begin position="1"/>
        <end position="42"/>
    </location>
</feature>
<accession>L5MEH4</accession>
<feature type="compositionally biased region" description="Polar residues" evidence="1">
    <location>
        <begin position="1"/>
        <end position="16"/>
    </location>
</feature>
<evidence type="ECO:0000313" key="3">
    <source>
        <dbReference type="Proteomes" id="UP000010556"/>
    </source>
</evidence>
<feature type="region of interest" description="Disordered" evidence="1">
    <location>
        <begin position="79"/>
        <end position="102"/>
    </location>
</feature>
<protein>
    <recommendedName>
        <fullName evidence="4">CREB-binding protein</fullName>
    </recommendedName>
</protein>
<keyword evidence="3" id="KW-1185">Reference proteome</keyword>
<proteinExistence type="predicted"/>
<evidence type="ECO:0008006" key="4">
    <source>
        <dbReference type="Google" id="ProtNLM"/>
    </source>
</evidence>